<accession>A0AAJ0C1V2</accession>
<comment type="caution">
    <text evidence="11">The sequence shown here is derived from an EMBL/GenBank/DDBJ whole genome shotgun (WGS) entry which is preliminary data.</text>
</comment>
<dbReference type="InterPro" id="IPR003663">
    <property type="entry name" value="Sugar/inositol_transpt"/>
</dbReference>
<feature type="transmembrane region" description="Helical" evidence="9">
    <location>
        <begin position="305"/>
        <end position="328"/>
    </location>
</feature>
<dbReference type="PANTHER" id="PTHR48022:SF77">
    <property type="entry name" value="MAJOR FACILITATOR SUPERFAMILY (MFS) PROFILE DOMAIN-CONTAINING PROTEIN"/>
    <property type="match status" value="1"/>
</dbReference>
<dbReference type="InterPro" id="IPR005829">
    <property type="entry name" value="Sugar_transporter_CS"/>
</dbReference>
<dbReference type="EMBL" id="MU839008">
    <property type="protein sequence ID" value="KAK1767568.1"/>
    <property type="molecule type" value="Genomic_DNA"/>
</dbReference>
<dbReference type="RefSeq" id="XP_060283781.1">
    <property type="nucleotide sequence ID" value="XM_060427912.1"/>
</dbReference>
<feature type="transmembrane region" description="Helical" evidence="9">
    <location>
        <begin position="89"/>
        <end position="107"/>
    </location>
</feature>
<dbReference type="InterPro" id="IPR005828">
    <property type="entry name" value="MFS_sugar_transport-like"/>
</dbReference>
<feature type="transmembrane region" description="Helical" evidence="9">
    <location>
        <begin position="7"/>
        <end position="25"/>
    </location>
</feature>
<evidence type="ECO:0000256" key="6">
    <source>
        <dbReference type="ARBA" id="ARBA00023136"/>
    </source>
</evidence>
<dbReference type="PRINTS" id="PR00171">
    <property type="entry name" value="SUGRTRNSPORT"/>
</dbReference>
<dbReference type="GO" id="GO:0016020">
    <property type="term" value="C:membrane"/>
    <property type="evidence" value="ECO:0007669"/>
    <property type="project" value="UniProtKB-SubCell"/>
</dbReference>
<sequence length="519" mass="57170">MKKIQYPYIWLFCGFAALGACLYGYDGVYFNGVSTLDVFIRHFGTKNDQGEYEISPGALSVMTSMINVGELVGSLTAAPLNDMIGRKGVFMSGTIAIIIGVILQLVTSSNRALVTAGRAILGFGVGNFSATSPLYMGEIAPDAMRGPLLMCWQLTLSVSQIIAAGINRGMVNIDGTFAYRFPIAFQLVFPLLILAGIWFVPESPRWLLRKGRPNADAEAERSLRSLYRDDPTYDPHPTLVEFRAAVDREVEAEAESSWMQLITDPIERRKVIYSAGALIAQQINGIQWFYYFGTVFSKAIGLKDPFMMTLIVFIIQVFVVLAAVLLANKLPRRPLLMITTGIMTVSIFVVGCLGIPGGEPSEAIGKVIISFVIIEIVAFNFAWGPLGWTIASEMAVGRNRNKIYAIAVACFWVTVWVTVFTLPYLYYSANLGPKTGFVYTGLCFVTWAYVYFCVGEVTGRTMEEIEGFFRDGIPAKQWRNQPRKTDLPAADSEKSVRSSGEKMGRVGNGEEEVEKATGV</sequence>
<dbReference type="InterPro" id="IPR050360">
    <property type="entry name" value="MFS_Sugar_Transporters"/>
</dbReference>
<evidence type="ECO:0000256" key="9">
    <source>
        <dbReference type="SAM" id="Phobius"/>
    </source>
</evidence>
<feature type="transmembrane region" description="Helical" evidence="9">
    <location>
        <begin position="335"/>
        <end position="356"/>
    </location>
</feature>
<name>A0AAJ0C1V2_9PEZI</name>
<feature type="transmembrane region" description="Helical" evidence="9">
    <location>
        <begin position="368"/>
        <end position="391"/>
    </location>
</feature>
<organism evidence="11 12">
    <name type="scientific">Phialemonium atrogriseum</name>
    <dbReference type="NCBI Taxonomy" id="1093897"/>
    <lineage>
        <taxon>Eukaryota</taxon>
        <taxon>Fungi</taxon>
        <taxon>Dikarya</taxon>
        <taxon>Ascomycota</taxon>
        <taxon>Pezizomycotina</taxon>
        <taxon>Sordariomycetes</taxon>
        <taxon>Sordariomycetidae</taxon>
        <taxon>Cephalothecales</taxon>
        <taxon>Cephalothecaceae</taxon>
        <taxon>Phialemonium</taxon>
    </lineage>
</organism>
<keyword evidence="6 9" id="KW-0472">Membrane</keyword>
<dbReference type="Proteomes" id="UP001244011">
    <property type="component" value="Unassembled WGS sequence"/>
</dbReference>
<reference evidence="11" key="1">
    <citation type="submission" date="2023-06" db="EMBL/GenBank/DDBJ databases">
        <title>Genome-scale phylogeny and comparative genomics of the fungal order Sordariales.</title>
        <authorList>
            <consortium name="Lawrence Berkeley National Laboratory"/>
            <person name="Hensen N."/>
            <person name="Bonometti L."/>
            <person name="Westerberg I."/>
            <person name="Brannstrom I.O."/>
            <person name="Guillou S."/>
            <person name="Cros-Aarteil S."/>
            <person name="Calhoun S."/>
            <person name="Haridas S."/>
            <person name="Kuo A."/>
            <person name="Mondo S."/>
            <person name="Pangilinan J."/>
            <person name="Riley R."/>
            <person name="Labutti K."/>
            <person name="Andreopoulos B."/>
            <person name="Lipzen A."/>
            <person name="Chen C."/>
            <person name="Yanf M."/>
            <person name="Daum C."/>
            <person name="Ng V."/>
            <person name="Clum A."/>
            <person name="Steindorff A."/>
            <person name="Ohm R."/>
            <person name="Martin F."/>
            <person name="Silar P."/>
            <person name="Natvig D."/>
            <person name="Lalanne C."/>
            <person name="Gautier V."/>
            <person name="Ament-Velasquez S.L."/>
            <person name="Kruys A."/>
            <person name="Hutchinson M.I."/>
            <person name="Powell A.J."/>
            <person name="Barry K."/>
            <person name="Miller A.N."/>
            <person name="Grigoriev I.V."/>
            <person name="Debuchy R."/>
            <person name="Gladieux P."/>
            <person name="Thoren M.H."/>
            <person name="Johannesson H."/>
        </authorList>
    </citation>
    <scope>NUCLEOTIDE SEQUENCE</scope>
    <source>
        <strain evidence="11">8032-3</strain>
    </source>
</reference>
<evidence type="ECO:0000256" key="8">
    <source>
        <dbReference type="SAM" id="MobiDB-lite"/>
    </source>
</evidence>
<evidence type="ECO:0000256" key="5">
    <source>
        <dbReference type="ARBA" id="ARBA00022989"/>
    </source>
</evidence>
<evidence type="ECO:0000259" key="10">
    <source>
        <dbReference type="PROSITE" id="PS50850"/>
    </source>
</evidence>
<proteinExistence type="inferred from homology"/>
<dbReference type="AlphaFoldDB" id="A0AAJ0C1V2"/>
<dbReference type="PROSITE" id="PS51257">
    <property type="entry name" value="PROKAR_LIPOPROTEIN"/>
    <property type="match status" value="1"/>
</dbReference>
<feature type="compositionally biased region" description="Basic and acidic residues" evidence="8">
    <location>
        <begin position="483"/>
        <end position="504"/>
    </location>
</feature>
<evidence type="ECO:0000256" key="2">
    <source>
        <dbReference type="ARBA" id="ARBA00010992"/>
    </source>
</evidence>
<feature type="transmembrane region" description="Helical" evidence="9">
    <location>
        <begin position="403"/>
        <end position="425"/>
    </location>
</feature>
<dbReference type="SUPFAM" id="SSF103473">
    <property type="entry name" value="MFS general substrate transporter"/>
    <property type="match status" value="1"/>
</dbReference>
<feature type="transmembrane region" description="Helical" evidence="9">
    <location>
        <begin position="119"/>
        <end position="136"/>
    </location>
</feature>
<protein>
    <submittedName>
        <fullName evidence="11">General substrate transporter</fullName>
    </submittedName>
</protein>
<dbReference type="PROSITE" id="PS00217">
    <property type="entry name" value="SUGAR_TRANSPORT_2"/>
    <property type="match status" value="1"/>
</dbReference>
<dbReference type="InterPro" id="IPR036259">
    <property type="entry name" value="MFS_trans_sf"/>
</dbReference>
<dbReference type="NCBIfam" id="TIGR00879">
    <property type="entry name" value="SP"/>
    <property type="match status" value="1"/>
</dbReference>
<dbReference type="PROSITE" id="PS50850">
    <property type="entry name" value="MFS"/>
    <property type="match status" value="1"/>
</dbReference>
<feature type="domain" description="Major facilitator superfamily (MFS) profile" evidence="10">
    <location>
        <begin position="12"/>
        <end position="458"/>
    </location>
</feature>
<evidence type="ECO:0000313" key="11">
    <source>
        <dbReference type="EMBL" id="KAK1767568.1"/>
    </source>
</evidence>
<keyword evidence="4 9" id="KW-0812">Transmembrane</keyword>
<dbReference type="GO" id="GO:0005351">
    <property type="term" value="F:carbohydrate:proton symporter activity"/>
    <property type="evidence" value="ECO:0007669"/>
    <property type="project" value="TreeGrafter"/>
</dbReference>
<dbReference type="PANTHER" id="PTHR48022">
    <property type="entry name" value="PLASTIDIC GLUCOSE TRANSPORTER 4"/>
    <property type="match status" value="1"/>
</dbReference>
<evidence type="ECO:0000256" key="7">
    <source>
        <dbReference type="RuleBase" id="RU003346"/>
    </source>
</evidence>
<keyword evidence="12" id="KW-1185">Reference proteome</keyword>
<dbReference type="GeneID" id="85311099"/>
<feature type="transmembrane region" description="Helical" evidence="9">
    <location>
        <begin position="437"/>
        <end position="454"/>
    </location>
</feature>
<evidence type="ECO:0000256" key="1">
    <source>
        <dbReference type="ARBA" id="ARBA00004141"/>
    </source>
</evidence>
<evidence type="ECO:0000256" key="3">
    <source>
        <dbReference type="ARBA" id="ARBA00022448"/>
    </source>
</evidence>
<comment type="similarity">
    <text evidence="2 7">Belongs to the major facilitator superfamily. Sugar transporter (TC 2.A.1.1) family.</text>
</comment>
<dbReference type="FunFam" id="1.20.1250.20:FF:000078">
    <property type="entry name" value="MFS maltose transporter, putative"/>
    <property type="match status" value="1"/>
</dbReference>
<dbReference type="InterPro" id="IPR020846">
    <property type="entry name" value="MFS_dom"/>
</dbReference>
<feature type="transmembrane region" description="Helical" evidence="9">
    <location>
        <begin position="271"/>
        <end position="293"/>
    </location>
</feature>
<keyword evidence="3 7" id="KW-0813">Transport</keyword>
<feature type="region of interest" description="Disordered" evidence="8">
    <location>
        <begin position="479"/>
        <end position="519"/>
    </location>
</feature>
<feature type="transmembrane region" description="Helical" evidence="9">
    <location>
        <begin position="178"/>
        <end position="200"/>
    </location>
</feature>
<evidence type="ECO:0000256" key="4">
    <source>
        <dbReference type="ARBA" id="ARBA00022692"/>
    </source>
</evidence>
<dbReference type="Pfam" id="PF00083">
    <property type="entry name" value="Sugar_tr"/>
    <property type="match status" value="1"/>
</dbReference>
<keyword evidence="5 9" id="KW-1133">Transmembrane helix</keyword>
<dbReference type="Gene3D" id="1.20.1250.20">
    <property type="entry name" value="MFS general substrate transporter like domains"/>
    <property type="match status" value="1"/>
</dbReference>
<evidence type="ECO:0000313" key="12">
    <source>
        <dbReference type="Proteomes" id="UP001244011"/>
    </source>
</evidence>
<gene>
    <name evidence="11" type="ORF">QBC33DRAFT_538649</name>
</gene>
<comment type="subcellular location">
    <subcellularLocation>
        <location evidence="1">Membrane</location>
        <topology evidence="1">Multi-pass membrane protein</topology>
    </subcellularLocation>
</comment>